<organism evidence="2 3">
    <name type="scientific">Aliirhizobium smilacinae</name>
    <dbReference type="NCBI Taxonomy" id="1395944"/>
    <lineage>
        <taxon>Bacteria</taxon>
        <taxon>Pseudomonadati</taxon>
        <taxon>Pseudomonadota</taxon>
        <taxon>Alphaproteobacteria</taxon>
        <taxon>Hyphomicrobiales</taxon>
        <taxon>Rhizobiaceae</taxon>
        <taxon>Aliirhizobium</taxon>
    </lineage>
</organism>
<keyword evidence="3" id="KW-1185">Reference proteome</keyword>
<dbReference type="RefSeq" id="WP_139675866.1">
    <property type="nucleotide sequence ID" value="NZ_VDMN01000001.1"/>
</dbReference>
<gene>
    <name evidence="2" type="ORF">FHP24_09825</name>
</gene>
<keyword evidence="1" id="KW-1133">Transmembrane helix</keyword>
<accession>A0A5C4XTG9</accession>
<proteinExistence type="predicted"/>
<dbReference type="EMBL" id="VDMN01000001">
    <property type="protein sequence ID" value="TNM66473.1"/>
    <property type="molecule type" value="Genomic_DNA"/>
</dbReference>
<dbReference type="Proteomes" id="UP000311605">
    <property type="component" value="Unassembled WGS sequence"/>
</dbReference>
<sequence>MFDRRAGLYLLAQSPLEIVHRVAHSSFSGPAPANRNRPIIVFSLKQPVDGVWLAKKIDVCLPSSIVLAAAECACRHTTACFFPVIIAMLTKPGFDLSFSGEPNLSRHRNSSFRGVLAEDADGSFRTWYGKVLISRIWYLVSGFWLLGFILTVIPGVNPGFNQTRISASAAICPIGISLLCVAHHTAAADCAVALAAEYPRFLQLRQENGEVWAPRQNSKLRIADLFAVDTQCPSG</sequence>
<comment type="caution">
    <text evidence="2">The sequence shown here is derived from an EMBL/GenBank/DDBJ whole genome shotgun (WGS) entry which is preliminary data.</text>
</comment>
<dbReference type="AlphaFoldDB" id="A0A5C4XTG9"/>
<protein>
    <submittedName>
        <fullName evidence="2">Uncharacterized protein</fullName>
    </submittedName>
</protein>
<evidence type="ECO:0000313" key="2">
    <source>
        <dbReference type="EMBL" id="TNM66473.1"/>
    </source>
</evidence>
<name>A0A5C4XTG9_9HYPH</name>
<keyword evidence="1" id="KW-0472">Membrane</keyword>
<feature type="transmembrane region" description="Helical" evidence="1">
    <location>
        <begin position="136"/>
        <end position="156"/>
    </location>
</feature>
<keyword evidence="1" id="KW-0812">Transmembrane</keyword>
<evidence type="ECO:0000256" key="1">
    <source>
        <dbReference type="SAM" id="Phobius"/>
    </source>
</evidence>
<evidence type="ECO:0000313" key="3">
    <source>
        <dbReference type="Proteomes" id="UP000311605"/>
    </source>
</evidence>
<reference evidence="2 3" key="1">
    <citation type="submission" date="2019-06" db="EMBL/GenBank/DDBJ databases">
        <title>The draft genome of Rhizobium smilacinae PTYR-5.</title>
        <authorList>
            <person name="Liu L."/>
            <person name="Li L."/>
            <person name="Zhang X."/>
        </authorList>
    </citation>
    <scope>NUCLEOTIDE SEQUENCE [LARGE SCALE GENOMIC DNA]</scope>
    <source>
        <strain evidence="2 3">PTYR-5</strain>
    </source>
</reference>